<dbReference type="RefSeq" id="WP_016474257.1">
    <property type="nucleotide sequence ID" value="NZ_KE150480.1"/>
</dbReference>
<dbReference type="GO" id="GO:0051604">
    <property type="term" value="P:protein maturation"/>
    <property type="evidence" value="ECO:0007669"/>
    <property type="project" value="TreeGrafter"/>
</dbReference>
<comment type="caution">
    <text evidence="2">The sequence shown here is derived from an EMBL/GenBank/DDBJ whole genome shotgun (WGS) entry which is preliminary data.</text>
</comment>
<protein>
    <submittedName>
        <fullName evidence="2">Hydrogenase assembly chaperone HypC/HupF</fullName>
    </submittedName>
</protein>
<name>S3BLF9_9BURK</name>
<dbReference type="Proteomes" id="UP000014400">
    <property type="component" value="Unassembled WGS sequence"/>
</dbReference>
<dbReference type="eggNOG" id="COG0298">
    <property type="taxonomic scope" value="Bacteria"/>
</dbReference>
<gene>
    <name evidence="2" type="ORF">HMPREF1476_00940</name>
</gene>
<dbReference type="HOGENOM" id="CLU_159381_0_0_4"/>
<accession>S3BLF9</accession>
<sequence length="111" mass="12014">MCIALPMKVLESGPMMVVCERNGRRLEVDCSMIDQPAVGAWLLVFQNRALREIEEAEAGEIEAALGATARVMAGDVDDETIRSGFGDLIDRGPELPEHLRALVGRAPGKPL</sequence>
<reference evidence="2 3" key="1">
    <citation type="submission" date="2013-04" db="EMBL/GenBank/DDBJ databases">
        <title>The Genome Sequence of Sutterella wadsworthensis HGA0223.</title>
        <authorList>
            <consortium name="The Broad Institute Genomics Platform"/>
            <person name="Earl A."/>
            <person name="Ward D."/>
            <person name="Feldgarden M."/>
            <person name="Gevers D."/>
            <person name="Schmidt T.M."/>
            <person name="Dover J."/>
            <person name="Dai D."/>
            <person name="Walker B."/>
            <person name="Young S."/>
            <person name="Zeng Q."/>
            <person name="Gargeya S."/>
            <person name="Fitzgerald M."/>
            <person name="Haas B."/>
            <person name="Abouelleil A."/>
            <person name="Allen A.W."/>
            <person name="Alvarado L."/>
            <person name="Arachchi H.M."/>
            <person name="Berlin A.M."/>
            <person name="Chapman S.B."/>
            <person name="Gainer-Dewar J."/>
            <person name="Goldberg J."/>
            <person name="Griggs A."/>
            <person name="Gujja S."/>
            <person name="Hansen M."/>
            <person name="Howarth C."/>
            <person name="Imamovic A."/>
            <person name="Ireland A."/>
            <person name="Larimer J."/>
            <person name="McCowan C."/>
            <person name="Murphy C."/>
            <person name="Pearson M."/>
            <person name="Poon T.W."/>
            <person name="Priest M."/>
            <person name="Roberts A."/>
            <person name="Saif S."/>
            <person name="Shea T."/>
            <person name="Sisk P."/>
            <person name="Sykes S."/>
            <person name="Wortman J."/>
            <person name="Nusbaum C."/>
            <person name="Birren B."/>
        </authorList>
    </citation>
    <scope>NUCLEOTIDE SEQUENCE [LARGE SCALE GENOMIC DNA]</scope>
    <source>
        <strain evidence="2 3">HGA0223</strain>
    </source>
</reference>
<dbReference type="AlphaFoldDB" id="S3BLF9"/>
<dbReference type="PANTHER" id="PTHR35177">
    <property type="entry name" value="HYDROGENASE MATURATION FACTOR HYBG"/>
    <property type="match status" value="1"/>
</dbReference>
<dbReference type="PATRIC" id="fig|1203554.3.peg.964"/>
<comment type="similarity">
    <text evidence="1">Belongs to the HupF/HypC family.</text>
</comment>
<dbReference type="GeneID" id="64061237"/>
<proteinExistence type="inferred from homology"/>
<dbReference type="NCBIfam" id="TIGR00074">
    <property type="entry name" value="hypC_hupF"/>
    <property type="match status" value="1"/>
</dbReference>
<dbReference type="Gene3D" id="2.30.30.140">
    <property type="match status" value="1"/>
</dbReference>
<dbReference type="SUPFAM" id="SSF159127">
    <property type="entry name" value="HupF/HypC-like"/>
    <property type="match status" value="1"/>
</dbReference>
<evidence type="ECO:0000313" key="2">
    <source>
        <dbReference type="EMBL" id="EPE00211.1"/>
    </source>
</evidence>
<dbReference type="InterPro" id="IPR001109">
    <property type="entry name" value="Hydrogenase_HupF/HypC"/>
</dbReference>
<dbReference type="GO" id="GO:0005506">
    <property type="term" value="F:iron ion binding"/>
    <property type="evidence" value="ECO:0007669"/>
    <property type="project" value="TreeGrafter"/>
</dbReference>
<dbReference type="STRING" id="1203554.HMPREF1476_00940"/>
<evidence type="ECO:0000313" key="3">
    <source>
        <dbReference type="Proteomes" id="UP000014400"/>
    </source>
</evidence>
<dbReference type="InterPro" id="IPR019812">
    <property type="entry name" value="Hydgase_assmbl_chp_CS"/>
</dbReference>
<dbReference type="Pfam" id="PF01455">
    <property type="entry name" value="HupF_HypC"/>
    <property type="match status" value="1"/>
</dbReference>
<organism evidence="2 3">
    <name type="scientific">Sutterella wadsworthensis HGA0223</name>
    <dbReference type="NCBI Taxonomy" id="1203554"/>
    <lineage>
        <taxon>Bacteria</taxon>
        <taxon>Pseudomonadati</taxon>
        <taxon>Pseudomonadota</taxon>
        <taxon>Betaproteobacteria</taxon>
        <taxon>Burkholderiales</taxon>
        <taxon>Sutterellaceae</taxon>
        <taxon>Sutterella</taxon>
    </lineage>
</organism>
<evidence type="ECO:0000256" key="1">
    <source>
        <dbReference type="ARBA" id="ARBA00006018"/>
    </source>
</evidence>
<dbReference type="EMBL" id="ATCF01000012">
    <property type="protein sequence ID" value="EPE00211.1"/>
    <property type="molecule type" value="Genomic_DNA"/>
</dbReference>
<dbReference type="GO" id="GO:1902670">
    <property type="term" value="F:carbon dioxide binding"/>
    <property type="evidence" value="ECO:0007669"/>
    <property type="project" value="TreeGrafter"/>
</dbReference>
<dbReference type="PRINTS" id="PR00445">
    <property type="entry name" value="HUPFHYPC"/>
</dbReference>
<keyword evidence="3" id="KW-1185">Reference proteome</keyword>
<dbReference type="PROSITE" id="PS01097">
    <property type="entry name" value="HUPF_HYPC"/>
    <property type="match status" value="1"/>
</dbReference>
<dbReference type="PANTHER" id="PTHR35177:SF1">
    <property type="entry name" value="HYDROGENASE MATURATION FACTOR HYPC"/>
    <property type="match status" value="1"/>
</dbReference>